<comment type="caution">
    <text evidence="2">The sequence shown here is derived from an EMBL/GenBank/DDBJ whole genome shotgun (WGS) entry which is preliminary data.</text>
</comment>
<accession>A0ABQ6HZ42</accession>
<gene>
    <name evidence="2" type="ORF">GCM10025864_05590</name>
</gene>
<protein>
    <submittedName>
        <fullName evidence="2">Uncharacterized protein</fullName>
    </submittedName>
</protein>
<evidence type="ECO:0000256" key="1">
    <source>
        <dbReference type="SAM" id="MobiDB-lite"/>
    </source>
</evidence>
<proteinExistence type="predicted"/>
<dbReference type="RefSeq" id="WP_284291955.1">
    <property type="nucleotide sequence ID" value="NZ_BSUK01000001.1"/>
</dbReference>
<feature type="region of interest" description="Disordered" evidence="1">
    <location>
        <begin position="44"/>
        <end position="82"/>
    </location>
</feature>
<evidence type="ECO:0000313" key="2">
    <source>
        <dbReference type="EMBL" id="GMA22800.1"/>
    </source>
</evidence>
<keyword evidence="3" id="KW-1185">Reference proteome</keyword>
<organism evidence="2 3">
    <name type="scientific">Luteimicrobium album</name>
    <dbReference type="NCBI Taxonomy" id="1054550"/>
    <lineage>
        <taxon>Bacteria</taxon>
        <taxon>Bacillati</taxon>
        <taxon>Actinomycetota</taxon>
        <taxon>Actinomycetes</taxon>
        <taxon>Micrococcales</taxon>
        <taxon>Luteimicrobium</taxon>
    </lineage>
</organism>
<dbReference type="Proteomes" id="UP001157091">
    <property type="component" value="Unassembled WGS sequence"/>
</dbReference>
<reference evidence="3" key="1">
    <citation type="journal article" date="2019" name="Int. J. Syst. Evol. Microbiol.">
        <title>The Global Catalogue of Microorganisms (GCM) 10K type strain sequencing project: providing services to taxonomists for standard genome sequencing and annotation.</title>
        <authorList>
            <consortium name="The Broad Institute Genomics Platform"/>
            <consortium name="The Broad Institute Genome Sequencing Center for Infectious Disease"/>
            <person name="Wu L."/>
            <person name="Ma J."/>
        </authorList>
    </citation>
    <scope>NUCLEOTIDE SEQUENCE [LARGE SCALE GENOMIC DNA]</scope>
    <source>
        <strain evidence="3">NBRC 106348</strain>
    </source>
</reference>
<name>A0ABQ6HZ42_9MICO</name>
<feature type="compositionally biased region" description="Low complexity" evidence="1">
    <location>
        <begin position="50"/>
        <end position="62"/>
    </location>
</feature>
<sequence>MFGTGDPSDADVEAYWGGIEAAVAQMRAAVPWRKRVAARLSLRSVRRSRSTPSTTAVADDPLTPTPDPRPRRRWSRPSGEAR</sequence>
<evidence type="ECO:0000313" key="3">
    <source>
        <dbReference type="Proteomes" id="UP001157091"/>
    </source>
</evidence>
<dbReference type="EMBL" id="BSUK01000001">
    <property type="protein sequence ID" value="GMA22800.1"/>
    <property type="molecule type" value="Genomic_DNA"/>
</dbReference>